<reference evidence="1 2" key="1">
    <citation type="journal article" date="2016" name="Nat. Commun.">
        <title>Thousands of microbial genomes shed light on interconnected biogeochemical processes in an aquifer system.</title>
        <authorList>
            <person name="Anantharaman K."/>
            <person name="Brown C.T."/>
            <person name="Hug L.A."/>
            <person name="Sharon I."/>
            <person name="Castelle C.J."/>
            <person name="Probst A.J."/>
            <person name="Thomas B.C."/>
            <person name="Singh A."/>
            <person name="Wilkins M.J."/>
            <person name="Karaoz U."/>
            <person name="Brodie E.L."/>
            <person name="Williams K.H."/>
            <person name="Hubbard S.S."/>
            <person name="Banfield J.F."/>
        </authorList>
    </citation>
    <scope>NUCLEOTIDE SEQUENCE [LARGE SCALE GENOMIC DNA]</scope>
</reference>
<name>A0A1F4RY75_UNCSA</name>
<dbReference type="Proteomes" id="UP000177905">
    <property type="component" value="Unassembled WGS sequence"/>
</dbReference>
<evidence type="ECO:0000313" key="2">
    <source>
        <dbReference type="Proteomes" id="UP000177905"/>
    </source>
</evidence>
<evidence type="ECO:0000313" key="1">
    <source>
        <dbReference type="EMBL" id="OGC13146.1"/>
    </source>
</evidence>
<dbReference type="AlphaFoldDB" id="A0A1F4RY75"/>
<gene>
    <name evidence="1" type="ORF">A2290_07545</name>
</gene>
<accession>A0A1F4RY75</accession>
<comment type="caution">
    <text evidence="1">The sequence shown here is derived from an EMBL/GenBank/DDBJ whole genome shotgun (WGS) entry which is preliminary data.</text>
</comment>
<organism evidence="1 2">
    <name type="scientific">candidate division WOR-1 bacterium RIFOXYB2_FULL_36_35</name>
    <dbReference type="NCBI Taxonomy" id="1802578"/>
    <lineage>
        <taxon>Bacteria</taxon>
        <taxon>Bacillati</taxon>
        <taxon>Saganbacteria</taxon>
    </lineage>
</organism>
<sequence>MITANPIGLILTGTCRGSINTLSYGIAKLRRLVENETSLLSAEHFIELSKLINSLKTVERKLVDFFVSASVPAIITGVIDSENFSKILEYAGDKIGEMIIKKITAEVKIICDYDLLSKAYEFSVGQKEFDDTLLDAVIERAKELFVFQNLDSKEDTSLFKAVIDDYMQELDIEGKSIEELEFSDPSLLLDEVSGYSTQALLKTLVAKFPKLDFFSDN</sequence>
<dbReference type="EMBL" id="MEUA01000061">
    <property type="protein sequence ID" value="OGC13146.1"/>
    <property type="molecule type" value="Genomic_DNA"/>
</dbReference>
<proteinExistence type="predicted"/>
<protein>
    <submittedName>
        <fullName evidence="1">Uncharacterized protein</fullName>
    </submittedName>
</protein>